<proteinExistence type="predicted"/>
<sequence length="102" mass="11465">MENNAFRNLRLQGEKGHYTLMGEARVLEGNFRYAVSDGHDYLVEGSVQVQGGAPEWAAFTLKLSIPDEKLPRKGTLTLELFEISPKDGSRQNELIIPLDTFQ</sequence>
<evidence type="ECO:0000313" key="3">
    <source>
        <dbReference type="Proteomes" id="UP000199695"/>
    </source>
</evidence>
<organism evidence="2 3">
    <name type="scientific">Lihuaxuella thermophila</name>
    <dbReference type="NCBI Taxonomy" id="1173111"/>
    <lineage>
        <taxon>Bacteria</taxon>
        <taxon>Bacillati</taxon>
        <taxon>Bacillota</taxon>
        <taxon>Bacilli</taxon>
        <taxon>Bacillales</taxon>
        <taxon>Thermoactinomycetaceae</taxon>
        <taxon>Lihuaxuella</taxon>
    </lineage>
</organism>
<protein>
    <submittedName>
        <fullName evidence="2">Immunoglobulin-like domain of spore germination</fullName>
    </submittedName>
</protein>
<dbReference type="Pfam" id="PF10648">
    <property type="entry name" value="Gmad2"/>
    <property type="match status" value="1"/>
</dbReference>
<gene>
    <name evidence="2" type="ORF">SAMN05444955_108211</name>
</gene>
<evidence type="ECO:0000313" key="2">
    <source>
        <dbReference type="EMBL" id="SEN31457.1"/>
    </source>
</evidence>
<name>A0A1H8FJW4_9BACL</name>
<dbReference type="InterPro" id="IPR018911">
    <property type="entry name" value="Gmad2_Ig-like_dom"/>
</dbReference>
<keyword evidence="3" id="KW-1185">Reference proteome</keyword>
<dbReference type="EMBL" id="FOCQ01000008">
    <property type="protein sequence ID" value="SEN31457.1"/>
    <property type="molecule type" value="Genomic_DNA"/>
</dbReference>
<dbReference type="AlphaFoldDB" id="A0A1H8FJW4"/>
<reference evidence="2 3" key="1">
    <citation type="submission" date="2016-10" db="EMBL/GenBank/DDBJ databases">
        <authorList>
            <person name="de Groot N.N."/>
        </authorList>
    </citation>
    <scope>NUCLEOTIDE SEQUENCE [LARGE SCALE GENOMIC DNA]</scope>
    <source>
        <strain evidence="2 3">DSM 46701</strain>
    </source>
</reference>
<dbReference type="Proteomes" id="UP000199695">
    <property type="component" value="Unassembled WGS sequence"/>
</dbReference>
<accession>A0A1H8FJW4</accession>
<dbReference type="STRING" id="1173111.SAMN05444955_108211"/>
<feature type="domain" description="Bacterial spore germination immunoglobulin-like" evidence="1">
    <location>
        <begin position="17"/>
        <end position="89"/>
    </location>
</feature>
<evidence type="ECO:0000259" key="1">
    <source>
        <dbReference type="Pfam" id="PF10648"/>
    </source>
</evidence>